<dbReference type="InterPro" id="IPR016084">
    <property type="entry name" value="Haem_Oase-like_multi-hlx"/>
</dbReference>
<evidence type="ECO:0008006" key="3">
    <source>
        <dbReference type="Google" id="ProtNLM"/>
    </source>
</evidence>
<proteinExistence type="predicted"/>
<dbReference type="GO" id="GO:0006788">
    <property type="term" value="P:heme oxidation"/>
    <property type="evidence" value="ECO:0007669"/>
    <property type="project" value="InterPro"/>
</dbReference>
<dbReference type="CDD" id="cd19166">
    <property type="entry name" value="HemeO-bac"/>
    <property type="match status" value="1"/>
</dbReference>
<comment type="caution">
    <text evidence="1">The sequence shown here is derived from an EMBL/GenBank/DDBJ whole genome shotgun (WGS) entry which is preliminary data.</text>
</comment>
<protein>
    <recommendedName>
        <fullName evidence="3">Heme oxygenase</fullName>
    </recommendedName>
</protein>
<dbReference type="Gene3D" id="1.20.910.10">
    <property type="entry name" value="Heme oxygenase-like"/>
    <property type="match status" value="1"/>
</dbReference>
<reference evidence="1 2" key="1">
    <citation type="journal article" date="2020" name="Microorganisms">
        <title>Osmotic Adaptation and Compatible Solute Biosynthesis of Phototrophic Bacteria as Revealed from Genome Analyses.</title>
        <authorList>
            <person name="Imhoff J.F."/>
            <person name="Rahn T."/>
            <person name="Kunzel S."/>
            <person name="Keller A."/>
            <person name="Neulinger S.C."/>
        </authorList>
    </citation>
    <scope>NUCLEOTIDE SEQUENCE [LARGE SCALE GENOMIC DNA]</scope>
    <source>
        <strain evidence="1 2">DSM 21303</strain>
    </source>
</reference>
<dbReference type="SUPFAM" id="SSF48613">
    <property type="entry name" value="Heme oxygenase-like"/>
    <property type="match status" value="1"/>
</dbReference>
<evidence type="ECO:0000313" key="1">
    <source>
        <dbReference type="EMBL" id="MBK1646397.1"/>
    </source>
</evidence>
<dbReference type="InterPro" id="IPR016053">
    <property type="entry name" value="Haem_Oase-like"/>
</dbReference>
<dbReference type="Proteomes" id="UP001138802">
    <property type="component" value="Unassembled WGS sequence"/>
</dbReference>
<keyword evidence="2" id="KW-1185">Reference proteome</keyword>
<dbReference type="AlphaFoldDB" id="A0A9X1B9Y7"/>
<organism evidence="1 2">
    <name type="scientific">Thiocapsa imhoffii</name>
    <dbReference type="NCBI Taxonomy" id="382777"/>
    <lineage>
        <taxon>Bacteria</taxon>
        <taxon>Pseudomonadati</taxon>
        <taxon>Pseudomonadota</taxon>
        <taxon>Gammaproteobacteria</taxon>
        <taxon>Chromatiales</taxon>
        <taxon>Chromatiaceae</taxon>
        <taxon>Thiocapsa</taxon>
    </lineage>
</organism>
<accession>A0A9X1B9Y7</accession>
<dbReference type="EMBL" id="NRSD01000024">
    <property type="protein sequence ID" value="MBK1646397.1"/>
    <property type="molecule type" value="Genomic_DNA"/>
</dbReference>
<dbReference type="RefSeq" id="WP_200389209.1">
    <property type="nucleotide sequence ID" value="NZ_NRSD01000024.1"/>
</dbReference>
<dbReference type="Pfam" id="PF01126">
    <property type="entry name" value="Heme_oxygenase"/>
    <property type="match status" value="1"/>
</dbReference>
<dbReference type="GO" id="GO:0004392">
    <property type="term" value="F:heme oxygenase (decyclizing) activity"/>
    <property type="evidence" value="ECO:0007669"/>
    <property type="project" value="InterPro"/>
</dbReference>
<sequence>MAGTLMASGAVTVGDIRWRLRRDTAAQHRALEHLVPVMRPNLTLGDYRDWLWRLLGFYQPLEACLGEQAVRLLPDWPRRVKSDWLLADLRHLGLVARDLETTAARCPALPAFRDDAGTLGVIYVLEGATLGGQVIHRHLHQRLGVGPSSGGRFYAGYGTRSGERWQAFQTVLRAQVVSESEMATAVTAATATFRCFSDWISA</sequence>
<evidence type="ECO:0000313" key="2">
    <source>
        <dbReference type="Proteomes" id="UP001138802"/>
    </source>
</evidence>
<name>A0A9X1B9Y7_9GAMM</name>
<gene>
    <name evidence="1" type="ORF">CKO25_17445</name>
</gene>